<evidence type="ECO:0000256" key="5">
    <source>
        <dbReference type="ARBA" id="ARBA00023002"/>
    </source>
</evidence>
<evidence type="ECO:0000256" key="6">
    <source>
        <dbReference type="ARBA" id="ARBA00023004"/>
    </source>
</evidence>
<dbReference type="AlphaFoldDB" id="A0AAW7XAX0"/>
<feature type="domain" description="Fe2OG dioxygenase" evidence="7">
    <location>
        <begin position="137"/>
        <end position="247"/>
    </location>
</feature>
<sequence>MTSSFGKLAAGFKNLLGSNKSAAPASDNQKAVEVVSEETLKAHALPFTIPLEYSVGTKVNDTPSVTICEDFLTQAEVFQIIKAAGDKMQRARVSSGKEGIESAGRTGSNCWVAHDHNKVTHALAKRISKLVGISLQNAESFQVIHYGVSQEYSSHFDAWEFNTERGERCMARGGQRLVTCLIYLNDVPAGGGTGFPELDLEVQAKKGRMVIFHNCYPGTNYRHPHSLHGGLPVEEGEKWAVNLWFREADYWAGTKKTAAPARKKYGKVM</sequence>
<evidence type="ECO:0000313" key="8">
    <source>
        <dbReference type="EMBL" id="MDO6423908.1"/>
    </source>
</evidence>
<dbReference type="PANTHER" id="PTHR10869:SF246">
    <property type="entry name" value="TRANSMEMBRANE PROLYL 4-HYDROXYLASE"/>
    <property type="match status" value="1"/>
</dbReference>
<dbReference type="InterPro" id="IPR006620">
    <property type="entry name" value="Pro_4_hyd_alph"/>
</dbReference>
<proteinExistence type="predicted"/>
<dbReference type="GO" id="GO:0004656">
    <property type="term" value="F:procollagen-proline 4-dioxygenase activity"/>
    <property type="evidence" value="ECO:0007669"/>
    <property type="project" value="TreeGrafter"/>
</dbReference>
<dbReference type="GO" id="GO:0005506">
    <property type="term" value="F:iron ion binding"/>
    <property type="evidence" value="ECO:0007669"/>
    <property type="project" value="InterPro"/>
</dbReference>
<comment type="cofactor">
    <cofactor evidence="1">
        <name>L-ascorbate</name>
        <dbReference type="ChEBI" id="CHEBI:38290"/>
    </cofactor>
</comment>
<keyword evidence="4" id="KW-0223">Dioxygenase</keyword>
<reference evidence="8" key="1">
    <citation type="submission" date="2023-07" db="EMBL/GenBank/DDBJ databases">
        <title>Genome content predicts the carbon catabolic preferences of heterotrophic bacteria.</title>
        <authorList>
            <person name="Gralka M."/>
        </authorList>
    </citation>
    <scope>NUCLEOTIDE SEQUENCE</scope>
    <source>
        <strain evidence="8">I3M17_2</strain>
    </source>
</reference>
<comment type="caution">
    <text evidence="8">The sequence shown here is derived from an EMBL/GenBank/DDBJ whole genome shotgun (WGS) entry which is preliminary data.</text>
</comment>
<dbReference type="GO" id="GO:0031418">
    <property type="term" value="F:L-ascorbic acid binding"/>
    <property type="evidence" value="ECO:0007669"/>
    <property type="project" value="UniProtKB-KW"/>
</dbReference>
<dbReference type="PROSITE" id="PS51471">
    <property type="entry name" value="FE2OG_OXY"/>
    <property type="match status" value="1"/>
</dbReference>
<keyword evidence="2" id="KW-0479">Metal-binding</keyword>
<dbReference type="Gene3D" id="2.60.120.620">
    <property type="entry name" value="q2cbj1_9rhob like domain"/>
    <property type="match status" value="1"/>
</dbReference>
<keyword evidence="3" id="KW-0847">Vitamin C</keyword>
<organism evidence="8 9">
    <name type="scientific">Saccharophagus degradans</name>
    <dbReference type="NCBI Taxonomy" id="86304"/>
    <lineage>
        <taxon>Bacteria</taxon>
        <taxon>Pseudomonadati</taxon>
        <taxon>Pseudomonadota</taxon>
        <taxon>Gammaproteobacteria</taxon>
        <taxon>Cellvibrionales</taxon>
        <taxon>Cellvibrionaceae</taxon>
        <taxon>Saccharophagus</taxon>
    </lineage>
</organism>
<evidence type="ECO:0000313" key="9">
    <source>
        <dbReference type="Proteomes" id="UP001169760"/>
    </source>
</evidence>
<protein>
    <submittedName>
        <fullName evidence="8">2OG-Fe(II) oxygenase</fullName>
        <ecNumber evidence="8">1.14.11.-</ecNumber>
    </submittedName>
</protein>
<dbReference type="RefSeq" id="WP_303493440.1">
    <property type="nucleotide sequence ID" value="NZ_JAUOPB010000011.1"/>
</dbReference>
<gene>
    <name evidence="8" type="ORF">Q4521_15600</name>
</gene>
<name>A0AAW7XAX0_9GAMM</name>
<dbReference type="SMART" id="SM00702">
    <property type="entry name" value="P4Hc"/>
    <property type="match status" value="1"/>
</dbReference>
<dbReference type="InterPro" id="IPR045054">
    <property type="entry name" value="P4HA-like"/>
</dbReference>
<dbReference type="InterPro" id="IPR005123">
    <property type="entry name" value="Oxoglu/Fe-dep_dioxygenase_dom"/>
</dbReference>
<evidence type="ECO:0000256" key="4">
    <source>
        <dbReference type="ARBA" id="ARBA00022964"/>
    </source>
</evidence>
<dbReference type="EMBL" id="JAUOPB010000011">
    <property type="protein sequence ID" value="MDO6423908.1"/>
    <property type="molecule type" value="Genomic_DNA"/>
</dbReference>
<evidence type="ECO:0000259" key="7">
    <source>
        <dbReference type="PROSITE" id="PS51471"/>
    </source>
</evidence>
<dbReference type="Pfam" id="PF13640">
    <property type="entry name" value="2OG-FeII_Oxy_3"/>
    <property type="match status" value="1"/>
</dbReference>
<dbReference type="Proteomes" id="UP001169760">
    <property type="component" value="Unassembled WGS sequence"/>
</dbReference>
<keyword evidence="5 8" id="KW-0560">Oxidoreductase</keyword>
<evidence type="ECO:0000256" key="1">
    <source>
        <dbReference type="ARBA" id="ARBA00001961"/>
    </source>
</evidence>
<dbReference type="EC" id="1.14.11.-" evidence="8"/>
<keyword evidence="6" id="KW-0408">Iron</keyword>
<dbReference type="PANTHER" id="PTHR10869">
    <property type="entry name" value="PROLYL 4-HYDROXYLASE ALPHA SUBUNIT"/>
    <property type="match status" value="1"/>
</dbReference>
<evidence type="ECO:0000256" key="2">
    <source>
        <dbReference type="ARBA" id="ARBA00022723"/>
    </source>
</evidence>
<accession>A0AAW7XAX0</accession>
<dbReference type="InterPro" id="IPR044862">
    <property type="entry name" value="Pro_4_hyd_alph_FE2OG_OXY"/>
</dbReference>
<evidence type="ECO:0000256" key="3">
    <source>
        <dbReference type="ARBA" id="ARBA00022896"/>
    </source>
</evidence>